<dbReference type="AlphaFoldDB" id="A0ABD0NS34"/>
<keyword evidence="3" id="KW-1185">Reference proteome</keyword>
<name>A0ABD0NS34_CIRMR</name>
<evidence type="ECO:0000313" key="2">
    <source>
        <dbReference type="EMBL" id="KAL0164714.1"/>
    </source>
</evidence>
<feature type="region of interest" description="Disordered" evidence="1">
    <location>
        <begin position="1"/>
        <end position="56"/>
    </location>
</feature>
<reference evidence="2 3" key="1">
    <citation type="submission" date="2024-05" db="EMBL/GenBank/DDBJ databases">
        <title>Genome sequencing and assembly of Indian major carp, Cirrhinus mrigala (Hamilton, 1822).</title>
        <authorList>
            <person name="Mohindra V."/>
            <person name="Chowdhury L.M."/>
            <person name="Lal K."/>
            <person name="Jena J.K."/>
        </authorList>
    </citation>
    <scope>NUCLEOTIDE SEQUENCE [LARGE SCALE GENOMIC DNA]</scope>
    <source>
        <strain evidence="2">CM1030</strain>
        <tissue evidence="2">Blood</tissue>
    </source>
</reference>
<feature type="compositionally biased region" description="Polar residues" evidence="1">
    <location>
        <begin position="1"/>
        <end position="13"/>
    </location>
</feature>
<comment type="caution">
    <text evidence="2">The sequence shown here is derived from an EMBL/GenBank/DDBJ whole genome shotgun (WGS) entry which is preliminary data.</text>
</comment>
<feature type="compositionally biased region" description="Low complexity" evidence="1">
    <location>
        <begin position="19"/>
        <end position="37"/>
    </location>
</feature>
<gene>
    <name evidence="2" type="ORF">M9458_040467</name>
</gene>
<feature type="non-terminal residue" evidence="2">
    <location>
        <position position="56"/>
    </location>
</feature>
<dbReference type="EMBL" id="JAMKFB020000020">
    <property type="protein sequence ID" value="KAL0164714.1"/>
    <property type="molecule type" value="Genomic_DNA"/>
</dbReference>
<evidence type="ECO:0000313" key="3">
    <source>
        <dbReference type="Proteomes" id="UP001529510"/>
    </source>
</evidence>
<protein>
    <submittedName>
        <fullName evidence="2">Uncharacterized protein</fullName>
    </submittedName>
</protein>
<feature type="compositionally biased region" description="Polar residues" evidence="1">
    <location>
        <begin position="47"/>
        <end position="56"/>
    </location>
</feature>
<feature type="non-terminal residue" evidence="2">
    <location>
        <position position="1"/>
    </location>
</feature>
<organism evidence="2 3">
    <name type="scientific">Cirrhinus mrigala</name>
    <name type="common">Mrigala</name>
    <dbReference type="NCBI Taxonomy" id="683832"/>
    <lineage>
        <taxon>Eukaryota</taxon>
        <taxon>Metazoa</taxon>
        <taxon>Chordata</taxon>
        <taxon>Craniata</taxon>
        <taxon>Vertebrata</taxon>
        <taxon>Euteleostomi</taxon>
        <taxon>Actinopterygii</taxon>
        <taxon>Neopterygii</taxon>
        <taxon>Teleostei</taxon>
        <taxon>Ostariophysi</taxon>
        <taxon>Cypriniformes</taxon>
        <taxon>Cyprinidae</taxon>
        <taxon>Labeoninae</taxon>
        <taxon>Labeonini</taxon>
        <taxon>Cirrhinus</taxon>
    </lineage>
</organism>
<dbReference type="Proteomes" id="UP001529510">
    <property type="component" value="Unassembled WGS sequence"/>
</dbReference>
<sequence>RRLQNAKQDVQRVSQKEWAASSRSSSPASSPCNSPCHSPCPSPRPSITQPPLKTKL</sequence>
<accession>A0ABD0NS34</accession>
<proteinExistence type="predicted"/>
<evidence type="ECO:0000256" key="1">
    <source>
        <dbReference type="SAM" id="MobiDB-lite"/>
    </source>
</evidence>